<gene>
    <name evidence="3" type="ORF">CC1G_02603</name>
</gene>
<feature type="chain" id="PRO_5002727671" description="GH16 domain-containing protein" evidence="1">
    <location>
        <begin position="29"/>
        <end position="323"/>
    </location>
</feature>
<dbReference type="Gene3D" id="2.60.120.200">
    <property type="match status" value="1"/>
</dbReference>
<dbReference type="InterPro" id="IPR013320">
    <property type="entry name" value="ConA-like_dom_sf"/>
</dbReference>
<feature type="domain" description="GH16" evidence="2">
    <location>
        <begin position="46"/>
        <end position="293"/>
    </location>
</feature>
<dbReference type="EMBL" id="AACS02000004">
    <property type="protein sequence ID" value="EAU81587.2"/>
    <property type="molecule type" value="Genomic_DNA"/>
</dbReference>
<protein>
    <recommendedName>
        <fullName evidence="2">GH16 domain-containing protein</fullName>
    </recommendedName>
</protein>
<dbReference type="InterPro" id="IPR000757">
    <property type="entry name" value="Beta-glucanase-like"/>
</dbReference>
<dbReference type="Proteomes" id="UP000001861">
    <property type="component" value="Unassembled WGS sequence"/>
</dbReference>
<name>A8PBB3_COPC7</name>
<dbReference type="VEuPathDB" id="FungiDB:CC1G_02603"/>
<proteinExistence type="predicted"/>
<dbReference type="OrthoDB" id="192832at2759"/>
<dbReference type="GO" id="GO:0009251">
    <property type="term" value="P:glucan catabolic process"/>
    <property type="evidence" value="ECO:0007669"/>
    <property type="project" value="TreeGrafter"/>
</dbReference>
<dbReference type="InterPro" id="IPR050546">
    <property type="entry name" value="Glycosyl_Hydrlase_16"/>
</dbReference>
<keyword evidence="4" id="KW-1185">Reference proteome</keyword>
<feature type="signal peptide" evidence="1">
    <location>
        <begin position="1"/>
        <end position="28"/>
    </location>
</feature>
<keyword evidence="1" id="KW-0732">Signal</keyword>
<sequence length="323" mass="36305">MQPASSPSLSRMLGLLVLLASWVQLGLAQTYHLRKDIRGEGFYREFVWEDINDPTHGRVNYVDQQTSRAQNLTYATPDSFILRADSTNVVWGGRGRNSVRIRSREMFSNHVSIYDIRHMPEGCGTWPAVWTVGDNWPHGGEIDILEGVNDEGPNAATLHTSRGCTMPQGDSGHRGLRVLNNCDATVNGNTGCPVDFTGQNSYGPAFNRAGGGWYVLERTSSAIKIWFWSRNDPNVPWEVKTPRQTVTTANWGAPTAFFPDWSCNMNQFFGPHWIVINLTFCGDWAGNVYHQSNCPSNCIDFVDNNPWAFQDAYFDIANIRVYT</sequence>
<accession>A8PBB3</accession>
<dbReference type="OMA" id="VNDQCDI"/>
<dbReference type="PROSITE" id="PS51762">
    <property type="entry name" value="GH16_2"/>
    <property type="match status" value="1"/>
</dbReference>
<dbReference type="AlphaFoldDB" id="A8PBB3"/>
<evidence type="ECO:0000313" key="4">
    <source>
        <dbReference type="Proteomes" id="UP000001861"/>
    </source>
</evidence>
<dbReference type="SUPFAM" id="SSF49899">
    <property type="entry name" value="Concanavalin A-like lectins/glucanases"/>
    <property type="match status" value="1"/>
</dbReference>
<dbReference type="PANTHER" id="PTHR10963:SF24">
    <property type="entry name" value="GLYCOSIDASE C21B10.07-RELATED"/>
    <property type="match status" value="1"/>
</dbReference>
<dbReference type="Pfam" id="PF26113">
    <property type="entry name" value="GH16_XgeA"/>
    <property type="match status" value="1"/>
</dbReference>
<evidence type="ECO:0000313" key="3">
    <source>
        <dbReference type="EMBL" id="EAU81587.2"/>
    </source>
</evidence>
<comment type="caution">
    <text evidence="3">The sequence shown here is derived from an EMBL/GenBank/DDBJ whole genome shotgun (WGS) entry which is preliminary data.</text>
</comment>
<dbReference type="InParanoid" id="A8PBB3"/>
<dbReference type="KEGG" id="cci:CC1G_02603"/>
<dbReference type="eggNOG" id="ENOG502QUM3">
    <property type="taxonomic scope" value="Eukaryota"/>
</dbReference>
<dbReference type="CDD" id="cd02181">
    <property type="entry name" value="GH16_fungal_Lam16A_glucanase"/>
    <property type="match status" value="1"/>
</dbReference>
<organism evidence="3 4">
    <name type="scientific">Coprinopsis cinerea (strain Okayama-7 / 130 / ATCC MYA-4618 / FGSC 9003)</name>
    <name type="common">Inky cap fungus</name>
    <name type="synonym">Hormographiella aspergillata</name>
    <dbReference type="NCBI Taxonomy" id="240176"/>
    <lineage>
        <taxon>Eukaryota</taxon>
        <taxon>Fungi</taxon>
        <taxon>Dikarya</taxon>
        <taxon>Basidiomycota</taxon>
        <taxon>Agaricomycotina</taxon>
        <taxon>Agaricomycetes</taxon>
        <taxon>Agaricomycetidae</taxon>
        <taxon>Agaricales</taxon>
        <taxon>Agaricineae</taxon>
        <taxon>Psathyrellaceae</taxon>
        <taxon>Coprinopsis</taxon>
    </lineage>
</organism>
<evidence type="ECO:0000259" key="2">
    <source>
        <dbReference type="PROSITE" id="PS51762"/>
    </source>
</evidence>
<reference evidence="3 4" key="1">
    <citation type="journal article" date="2010" name="Proc. Natl. Acad. Sci. U.S.A.">
        <title>Insights into evolution of multicellular fungi from the assembled chromosomes of the mushroom Coprinopsis cinerea (Coprinus cinereus).</title>
        <authorList>
            <person name="Stajich J.E."/>
            <person name="Wilke S.K."/>
            <person name="Ahren D."/>
            <person name="Au C.H."/>
            <person name="Birren B.W."/>
            <person name="Borodovsky M."/>
            <person name="Burns C."/>
            <person name="Canback B."/>
            <person name="Casselton L.A."/>
            <person name="Cheng C.K."/>
            <person name="Deng J."/>
            <person name="Dietrich F.S."/>
            <person name="Fargo D.C."/>
            <person name="Farman M.L."/>
            <person name="Gathman A.C."/>
            <person name="Goldberg J."/>
            <person name="Guigo R."/>
            <person name="Hoegger P.J."/>
            <person name="Hooker J.B."/>
            <person name="Huggins A."/>
            <person name="James T.Y."/>
            <person name="Kamada T."/>
            <person name="Kilaru S."/>
            <person name="Kodira C."/>
            <person name="Kues U."/>
            <person name="Kupfer D."/>
            <person name="Kwan H.S."/>
            <person name="Lomsadze A."/>
            <person name="Li W."/>
            <person name="Lilly W.W."/>
            <person name="Ma L.J."/>
            <person name="Mackey A.J."/>
            <person name="Manning G."/>
            <person name="Martin F."/>
            <person name="Muraguchi H."/>
            <person name="Natvig D.O."/>
            <person name="Palmerini H."/>
            <person name="Ramesh M.A."/>
            <person name="Rehmeyer C.J."/>
            <person name="Roe B.A."/>
            <person name="Shenoy N."/>
            <person name="Stanke M."/>
            <person name="Ter-Hovhannisyan V."/>
            <person name="Tunlid A."/>
            <person name="Velagapudi R."/>
            <person name="Vision T.J."/>
            <person name="Zeng Q."/>
            <person name="Zolan M.E."/>
            <person name="Pukkila P.J."/>
        </authorList>
    </citation>
    <scope>NUCLEOTIDE SEQUENCE [LARGE SCALE GENOMIC DNA]</scope>
    <source>
        <strain evidence="4">Okayama-7 / 130 / ATCC MYA-4618 / FGSC 9003</strain>
    </source>
</reference>
<dbReference type="HOGENOM" id="CLU_016972_1_1_1"/>
<dbReference type="GeneID" id="6016772"/>
<evidence type="ECO:0000256" key="1">
    <source>
        <dbReference type="SAM" id="SignalP"/>
    </source>
</evidence>
<dbReference type="GO" id="GO:0004553">
    <property type="term" value="F:hydrolase activity, hydrolyzing O-glycosyl compounds"/>
    <property type="evidence" value="ECO:0007669"/>
    <property type="project" value="InterPro"/>
</dbReference>
<dbReference type="PANTHER" id="PTHR10963">
    <property type="entry name" value="GLYCOSYL HYDROLASE-RELATED"/>
    <property type="match status" value="1"/>
</dbReference>
<dbReference type="RefSeq" id="XP_001840140.2">
    <property type="nucleotide sequence ID" value="XM_001840088.2"/>
</dbReference>